<dbReference type="PANTHER" id="PTHR10314">
    <property type="entry name" value="CYSTATHIONINE BETA-SYNTHASE"/>
    <property type="match status" value="1"/>
</dbReference>
<reference evidence="4 5" key="1">
    <citation type="submission" date="2024-05" db="EMBL/GenBank/DDBJ databases">
        <title>Roseateles sp. 2.12 16S ribosomal RNA gene Genome sequencing and assembly.</title>
        <authorList>
            <person name="Woo H."/>
        </authorList>
    </citation>
    <scope>NUCLEOTIDE SEQUENCE [LARGE SCALE GENOMIC DNA]</scope>
    <source>
        <strain evidence="4 5">2.12</strain>
    </source>
</reference>
<gene>
    <name evidence="4" type="ORF">ABDJ40_23495</name>
</gene>
<dbReference type="InterPro" id="IPR036052">
    <property type="entry name" value="TrpB-like_PALP_sf"/>
</dbReference>
<name>A0ABV0GL48_9BURK</name>
<evidence type="ECO:0000256" key="2">
    <source>
        <dbReference type="ARBA" id="ARBA00022898"/>
    </source>
</evidence>
<dbReference type="EC" id="2.5.1.-" evidence="4"/>
<comment type="cofactor">
    <cofactor evidence="1">
        <name>pyridoxal 5'-phosphate</name>
        <dbReference type="ChEBI" id="CHEBI:597326"/>
    </cofactor>
</comment>
<feature type="domain" description="Tryptophan synthase beta chain-like PALP" evidence="3">
    <location>
        <begin position="16"/>
        <end position="304"/>
    </location>
</feature>
<comment type="caution">
    <text evidence="4">The sequence shown here is derived from an EMBL/GenBank/DDBJ whole genome shotgun (WGS) entry which is preliminary data.</text>
</comment>
<dbReference type="Proteomes" id="UP001462640">
    <property type="component" value="Unassembled WGS sequence"/>
</dbReference>
<dbReference type="RefSeq" id="WP_347613399.1">
    <property type="nucleotide sequence ID" value="NZ_JBDPZC010000018.1"/>
</dbReference>
<dbReference type="GO" id="GO:0016740">
    <property type="term" value="F:transferase activity"/>
    <property type="evidence" value="ECO:0007669"/>
    <property type="project" value="UniProtKB-KW"/>
</dbReference>
<keyword evidence="5" id="KW-1185">Reference proteome</keyword>
<dbReference type="Pfam" id="PF00291">
    <property type="entry name" value="PALP"/>
    <property type="match status" value="1"/>
</dbReference>
<dbReference type="SUPFAM" id="SSF53686">
    <property type="entry name" value="Tryptophan synthase beta subunit-like PLP-dependent enzymes"/>
    <property type="match status" value="1"/>
</dbReference>
<sequence>MERHPLQTQPLVAQRVSDLIGGTPLLELLTTRFGTRVLLKLEQFNPMGTAKIRMARQMLDEAEAQGRLKPGGWVIESTSGNTGMGLALLAAERGYRFTAVVDHHACKDKLRAMRAFGAELLYVNEAPGDGLATSDREALAQRIAAEQGAYWTEQHNNPANANGYRAVARELMDTLGPCMTHLMGAVGTGGSLFGTARELKPLLPSLRVIGVEPVGSIAFGGPGAPYHQSGTGTPEGAEIGSLVDFSLLDEGLKVSDAQAFNTARYLARRHAVLVGGSAGGVLYQALRRAEAAPPHSTIVVLVCDGGEKYLDTVFDDDWMRAHELLDPSVDEELDAMFEQLAPGRVKA</sequence>
<protein>
    <submittedName>
        <fullName evidence="4">Cysteine synthase family protein</fullName>
        <ecNumber evidence="4">2.5.1.-</ecNumber>
    </submittedName>
</protein>
<keyword evidence="2" id="KW-0663">Pyridoxal phosphate</keyword>
<accession>A0ABV0GL48</accession>
<keyword evidence="4" id="KW-0808">Transferase</keyword>
<proteinExistence type="predicted"/>
<dbReference type="InterPro" id="IPR050214">
    <property type="entry name" value="Cys_Synth/Cystath_Beta-Synth"/>
</dbReference>
<evidence type="ECO:0000313" key="4">
    <source>
        <dbReference type="EMBL" id="MEO3715749.1"/>
    </source>
</evidence>
<dbReference type="EMBL" id="JBDPZC010000018">
    <property type="protein sequence ID" value="MEO3715749.1"/>
    <property type="molecule type" value="Genomic_DNA"/>
</dbReference>
<organism evidence="4 5">
    <name type="scientific">Roseateles flavus</name>
    <dbReference type="NCBI Taxonomy" id="3149041"/>
    <lineage>
        <taxon>Bacteria</taxon>
        <taxon>Pseudomonadati</taxon>
        <taxon>Pseudomonadota</taxon>
        <taxon>Betaproteobacteria</taxon>
        <taxon>Burkholderiales</taxon>
        <taxon>Sphaerotilaceae</taxon>
        <taxon>Roseateles</taxon>
    </lineage>
</organism>
<evidence type="ECO:0000259" key="3">
    <source>
        <dbReference type="Pfam" id="PF00291"/>
    </source>
</evidence>
<dbReference type="CDD" id="cd01561">
    <property type="entry name" value="CBS_like"/>
    <property type="match status" value="1"/>
</dbReference>
<evidence type="ECO:0000256" key="1">
    <source>
        <dbReference type="ARBA" id="ARBA00001933"/>
    </source>
</evidence>
<dbReference type="Gene3D" id="3.40.50.1100">
    <property type="match status" value="2"/>
</dbReference>
<evidence type="ECO:0000313" key="5">
    <source>
        <dbReference type="Proteomes" id="UP001462640"/>
    </source>
</evidence>
<dbReference type="InterPro" id="IPR001926">
    <property type="entry name" value="TrpB-like_PALP"/>
</dbReference>